<protein>
    <submittedName>
        <fullName evidence="2">Uncharacterized protein</fullName>
    </submittedName>
</protein>
<proteinExistence type="predicted"/>
<gene>
    <name evidence="2" type="ORF">AW06_004007</name>
</gene>
<dbReference type="AlphaFoldDB" id="A0A080M3Q8"/>
<reference evidence="2" key="1">
    <citation type="submission" date="2014-02" db="EMBL/GenBank/DDBJ databases">
        <title>Expanding our view of genomic diversity in Candidatus Accumulibacter clades.</title>
        <authorList>
            <person name="Skennerton C.T."/>
            <person name="Barr J.J."/>
            <person name="Slater F.R."/>
            <person name="Bond P.L."/>
            <person name="Tyson G.W."/>
        </authorList>
    </citation>
    <scope>NUCLEOTIDE SEQUENCE [LARGE SCALE GENOMIC DNA]</scope>
</reference>
<name>A0A080M3Q8_9PROT</name>
<comment type="caution">
    <text evidence="2">The sequence shown here is derived from an EMBL/GenBank/DDBJ whole genome shotgun (WGS) entry which is preliminary data.</text>
</comment>
<keyword evidence="3" id="KW-1185">Reference proteome</keyword>
<sequence length="90" mass="9869">MNMRPRSRMRVTPKVLFYALLDVAGMLVLASGAMWLARGQTLFIPDFPTSTPSAVLSVIVGIALMVWAVAGILRELIARPTDQRAVADRE</sequence>
<feature type="transmembrane region" description="Helical" evidence="1">
    <location>
        <begin position="55"/>
        <end position="73"/>
    </location>
</feature>
<keyword evidence="1" id="KW-0472">Membrane</keyword>
<keyword evidence="1" id="KW-0812">Transmembrane</keyword>
<evidence type="ECO:0000313" key="3">
    <source>
        <dbReference type="Proteomes" id="UP000021315"/>
    </source>
</evidence>
<accession>A0A080M3Q8</accession>
<dbReference type="STRING" id="1453999.AW06_004007"/>
<evidence type="ECO:0000256" key="1">
    <source>
        <dbReference type="SAM" id="Phobius"/>
    </source>
</evidence>
<evidence type="ECO:0000313" key="2">
    <source>
        <dbReference type="EMBL" id="KFB75000.1"/>
    </source>
</evidence>
<dbReference type="Proteomes" id="UP000021315">
    <property type="component" value="Unassembled WGS sequence"/>
</dbReference>
<dbReference type="EMBL" id="JDST02000110">
    <property type="protein sequence ID" value="KFB75000.1"/>
    <property type="molecule type" value="Genomic_DNA"/>
</dbReference>
<organism evidence="2 3">
    <name type="scientific">Candidatus Accumulibacter cognatus</name>
    <dbReference type="NCBI Taxonomy" id="2954383"/>
    <lineage>
        <taxon>Bacteria</taxon>
        <taxon>Pseudomonadati</taxon>
        <taxon>Pseudomonadota</taxon>
        <taxon>Betaproteobacteria</taxon>
        <taxon>Candidatus Accumulibacter</taxon>
    </lineage>
</organism>
<keyword evidence="1" id="KW-1133">Transmembrane helix</keyword>